<dbReference type="EMBL" id="JBHLVF010000041">
    <property type="protein sequence ID" value="MFC0395541.1"/>
    <property type="molecule type" value="Genomic_DNA"/>
</dbReference>
<sequence length="328" mass="36772">MYMDNRPVAALRMEARDHGIILRYGEGPGQCDRNGMREAILFEENGVYHLFYDGCGPDGWLACLATSTDLNHWERLGPVLDFGGPGDLDEGTATSPWFYRDGDMWHMYYVGSREATPLPDRIPMMPYFTMKAIAPALSGPWRKQPEIIPFRTVPGTYYSDTASPGHIIDHGGEYVQFFSAAKSEDGLVTRTIGIARTQNLNGSWTVDPDPTVPLTEQIENSSVYYEKENDTWFLFTNHIGIDEAGGEYTDAIWVYWSHDPNRWNPENKAVVLDGRNCSWSKACIGLPTVVPVGDRLAMVYDAPGGDSKSHMRRDIGLAWLDLPLTPPK</sequence>
<dbReference type="InterPro" id="IPR023296">
    <property type="entry name" value="Glyco_hydro_beta-prop_sf"/>
</dbReference>
<accession>A0ABV6JI05</accession>
<comment type="caution">
    <text evidence="1">The sequence shown here is derived from an EMBL/GenBank/DDBJ whole genome shotgun (WGS) entry which is preliminary data.</text>
</comment>
<dbReference type="Gene3D" id="2.115.10.20">
    <property type="entry name" value="Glycosyl hydrolase domain, family 43"/>
    <property type="match status" value="2"/>
</dbReference>
<evidence type="ECO:0000313" key="2">
    <source>
        <dbReference type="Proteomes" id="UP001589818"/>
    </source>
</evidence>
<dbReference type="RefSeq" id="WP_204816632.1">
    <property type="nucleotide sequence ID" value="NZ_JANHOF010000001.1"/>
</dbReference>
<name>A0ABV6JI05_9BACL</name>
<dbReference type="SUPFAM" id="SSF75005">
    <property type="entry name" value="Arabinanase/levansucrase/invertase"/>
    <property type="match status" value="1"/>
</dbReference>
<gene>
    <name evidence="1" type="ORF">ACFFJ8_29750</name>
</gene>
<protein>
    <recommendedName>
        <fullName evidence="3">Glycosyl hydrolase family 43</fullName>
    </recommendedName>
</protein>
<dbReference type="Proteomes" id="UP001589818">
    <property type="component" value="Unassembled WGS sequence"/>
</dbReference>
<reference evidence="1 2" key="1">
    <citation type="submission" date="2024-09" db="EMBL/GenBank/DDBJ databases">
        <authorList>
            <person name="Sun Q."/>
            <person name="Mori K."/>
        </authorList>
    </citation>
    <scope>NUCLEOTIDE SEQUENCE [LARGE SCALE GENOMIC DNA]</scope>
    <source>
        <strain evidence="1 2">CCM 4839</strain>
    </source>
</reference>
<evidence type="ECO:0008006" key="3">
    <source>
        <dbReference type="Google" id="ProtNLM"/>
    </source>
</evidence>
<organism evidence="1 2">
    <name type="scientific">Paenibacillus mendelii</name>
    <dbReference type="NCBI Taxonomy" id="206163"/>
    <lineage>
        <taxon>Bacteria</taxon>
        <taxon>Bacillati</taxon>
        <taxon>Bacillota</taxon>
        <taxon>Bacilli</taxon>
        <taxon>Bacillales</taxon>
        <taxon>Paenibacillaceae</taxon>
        <taxon>Paenibacillus</taxon>
    </lineage>
</organism>
<proteinExistence type="predicted"/>
<keyword evidence="2" id="KW-1185">Reference proteome</keyword>
<evidence type="ECO:0000313" key="1">
    <source>
        <dbReference type="EMBL" id="MFC0395541.1"/>
    </source>
</evidence>